<dbReference type="AlphaFoldDB" id="A0A8H4LZR7"/>
<evidence type="ECO:0000313" key="2">
    <source>
        <dbReference type="EMBL" id="KAF4507890.1"/>
    </source>
</evidence>
<dbReference type="EMBL" id="JAAVMX010000005">
    <property type="protein sequence ID" value="KAF4507890.1"/>
    <property type="molecule type" value="Genomic_DNA"/>
</dbReference>
<feature type="signal peptide" evidence="1">
    <location>
        <begin position="1"/>
        <end position="18"/>
    </location>
</feature>
<name>A0A8H4LZR7_9HYPO</name>
<comment type="caution">
    <text evidence="2">The sequence shown here is derived from an EMBL/GenBank/DDBJ whole genome shotgun (WGS) entry which is preliminary data.</text>
</comment>
<evidence type="ECO:0000256" key="1">
    <source>
        <dbReference type="SAM" id="SignalP"/>
    </source>
</evidence>
<accession>A0A8H4LZR7</accession>
<sequence>MKNTIFAAVAIQAAGVLSLNSTAVAECGALGVMETSQLPAHVDANAVRKCVDHPLALTKLDQPLAKRECRFDSKFGCTNGYCWRRCGRSPDSGEWCWTAWNSGMGNWITCLNSWQCNFNLTSHGGCGFSFWGRDCKSCGCSC</sequence>
<proteinExistence type="predicted"/>
<keyword evidence="1" id="KW-0732">Signal</keyword>
<feature type="chain" id="PRO_5034455252" description="IDI-2" evidence="1">
    <location>
        <begin position="19"/>
        <end position="142"/>
    </location>
</feature>
<keyword evidence="3" id="KW-1185">Reference proteome</keyword>
<protein>
    <recommendedName>
        <fullName evidence="4">IDI-2</fullName>
    </recommendedName>
</protein>
<evidence type="ECO:0000313" key="3">
    <source>
        <dbReference type="Proteomes" id="UP000557566"/>
    </source>
</evidence>
<dbReference type="OrthoDB" id="3660930at2759"/>
<reference evidence="2 3" key="1">
    <citation type="journal article" date="2020" name="Genome Biol. Evol.">
        <title>A new high-quality draft genome assembly of the Chinese cordyceps Ophiocordyceps sinensis.</title>
        <authorList>
            <person name="Shu R."/>
            <person name="Zhang J."/>
            <person name="Meng Q."/>
            <person name="Zhang H."/>
            <person name="Zhou G."/>
            <person name="Li M."/>
            <person name="Wu P."/>
            <person name="Zhao Y."/>
            <person name="Chen C."/>
            <person name="Qin Q."/>
        </authorList>
    </citation>
    <scope>NUCLEOTIDE SEQUENCE [LARGE SCALE GENOMIC DNA]</scope>
    <source>
        <strain evidence="2 3">IOZ07</strain>
    </source>
</reference>
<organism evidence="2 3">
    <name type="scientific">Ophiocordyceps sinensis</name>
    <dbReference type="NCBI Taxonomy" id="72228"/>
    <lineage>
        <taxon>Eukaryota</taxon>
        <taxon>Fungi</taxon>
        <taxon>Dikarya</taxon>
        <taxon>Ascomycota</taxon>
        <taxon>Pezizomycotina</taxon>
        <taxon>Sordariomycetes</taxon>
        <taxon>Hypocreomycetidae</taxon>
        <taxon>Hypocreales</taxon>
        <taxon>Ophiocordycipitaceae</taxon>
        <taxon>Ophiocordyceps</taxon>
    </lineage>
</organism>
<gene>
    <name evidence="2" type="ORF">G6O67_004341</name>
</gene>
<evidence type="ECO:0008006" key="4">
    <source>
        <dbReference type="Google" id="ProtNLM"/>
    </source>
</evidence>
<dbReference type="Proteomes" id="UP000557566">
    <property type="component" value="Unassembled WGS sequence"/>
</dbReference>